<organism evidence="2">
    <name type="scientific">Streptomyces phage Geonosis</name>
    <dbReference type="NCBI Taxonomy" id="3158856"/>
    <lineage>
        <taxon>Viruses</taxon>
        <taxon>Duplodnaviria</taxon>
        <taxon>Heunggongvirae</taxon>
        <taxon>Uroviricota</taxon>
        <taxon>Caudoviricetes</taxon>
    </lineage>
</organism>
<sequence>MGVVESITAAATRILTKGKGSGANKNSGQATLAWDFFETVPEVGTYADWVSNAMSGATLFAGKRGPDGTVEAAPEDSRASQLVASIAGGATGQANLLSDFGTQLAVTGDAWLIIVPDPDSDSFAGDRWVVLSTEEVKVQRGKVRATIDGEDVDIPEYNPEDPSTDVNTPVAMRVWKQSPRRREQATSPVIRSLVILEELRLLNAAVAAIARSRITGRGLLLVPSGARFPTTPGQDKAEDSLLETFIEVASTAIREPESAAATVPIVLEVPGDLISGVKWLQFTSEFDAMALQLRDEAIRRFATGADVPAEVLLGLGDASHWGAWAITAEALRMGAEPKLAVVCQALTNEWLQPLLVDERVPDADEWLVWYDTSGLRSSSNKSASALEAFKEGLISDKAARRELGFTEKDAPGAAEARRIRESTTTTTEERTLPVRETEAPPAEPSVTDVDLAAAVKTATSLSLLNPTGSAVLDSFTADTSAALAEAVDGLVWAALGVAGRKLLLTPAVPRPDRTAARELLASATVHTRHPVARENIAAHRLLEDAWIRVPAIAGRYGQDPLALAAALDEYVSALLVTGAPHDFDNVPRLLAQLKVARTVADAEAVTA</sequence>
<reference evidence="2" key="1">
    <citation type="submission" date="2024-05" db="EMBL/GenBank/DDBJ databases">
        <title>Isolation and characterization of the new Streptomyces phages Kamino, Geonosis, Abafar and Scarif infecting a broad range of host species.</title>
        <authorList>
            <person name="Rackow B."/>
            <person name="Rolland C."/>
            <person name="Mohnen I."/>
            <person name="Wittmann J."/>
            <person name="Muesken M."/>
            <person name="Overmann J."/>
            <person name="Frunzke J."/>
        </authorList>
    </citation>
    <scope>NUCLEOTIDE SEQUENCE</scope>
</reference>
<feature type="compositionally biased region" description="Basic and acidic residues" evidence="1">
    <location>
        <begin position="407"/>
        <end position="438"/>
    </location>
</feature>
<dbReference type="EMBL" id="PP750866">
    <property type="protein sequence ID" value="XBM94975.1"/>
    <property type="molecule type" value="Genomic_DNA"/>
</dbReference>
<protein>
    <submittedName>
        <fullName evidence="2">Portal protein</fullName>
    </submittedName>
</protein>
<gene>
    <name evidence="2" type="ORF">Geonosis_00010</name>
</gene>
<feature type="region of interest" description="Disordered" evidence="1">
    <location>
        <begin position="407"/>
        <end position="445"/>
    </location>
</feature>
<proteinExistence type="predicted"/>
<name>A0AAU7GWA5_9CAUD</name>
<evidence type="ECO:0000313" key="2">
    <source>
        <dbReference type="EMBL" id="XBM94975.1"/>
    </source>
</evidence>
<accession>A0AAU7GWA5</accession>
<evidence type="ECO:0000256" key="1">
    <source>
        <dbReference type="SAM" id="MobiDB-lite"/>
    </source>
</evidence>